<reference evidence="1 2" key="1">
    <citation type="submission" date="2020-06" db="EMBL/GenBank/DDBJ databases">
        <title>Transcriptomic and genomic resources for Thalictrum thalictroides and T. hernandezii: Facilitating candidate gene discovery in an emerging model plant lineage.</title>
        <authorList>
            <person name="Arias T."/>
            <person name="Riano-Pachon D.M."/>
            <person name="Di Stilio V.S."/>
        </authorList>
    </citation>
    <scope>NUCLEOTIDE SEQUENCE [LARGE SCALE GENOMIC DNA]</scope>
    <source>
        <strain evidence="2">cv. WT478/WT964</strain>
        <tissue evidence="1">Leaves</tissue>
    </source>
</reference>
<gene>
    <name evidence="1" type="ORF">FRX31_008060</name>
</gene>
<protein>
    <submittedName>
        <fullName evidence="1">Uncharacterized protein</fullName>
    </submittedName>
</protein>
<organism evidence="1 2">
    <name type="scientific">Thalictrum thalictroides</name>
    <name type="common">Rue-anemone</name>
    <name type="synonym">Anemone thalictroides</name>
    <dbReference type="NCBI Taxonomy" id="46969"/>
    <lineage>
        <taxon>Eukaryota</taxon>
        <taxon>Viridiplantae</taxon>
        <taxon>Streptophyta</taxon>
        <taxon>Embryophyta</taxon>
        <taxon>Tracheophyta</taxon>
        <taxon>Spermatophyta</taxon>
        <taxon>Magnoliopsida</taxon>
        <taxon>Ranunculales</taxon>
        <taxon>Ranunculaceae</taxon>
        <taxon>Thalictroideae</taxon>
        <taxon>Thalictrum</taxon>
    </lineage>
</organism>
<proteinExistence type="predicted"/>
<evidence type="ECO:0000313" key="1">
    <source>
        <dbReference type="EMBL" id="KAF5202357.1"/>
    </source>
</evidence>
<comment type="caution">
    <text evidence="1">The sequence shown here is derived from an EMBL/GenBank/DDBJ whole genome shotgun (WGS) entry which is preliminary data.</text>
</comment>
<dbReference type="AlphaFoldDB" id="A0A7J6X007"/>
<sequence length="108" mass="12912">MVLKWGDEHVRHHSFKYFNHWAEHASFKPLIEEVWNYQQIGNPMLRLTAKLKAVKIKLKEWSKIHFSRISDRTSIAKENLTRIQAEIQARPLDLVLAQMEKEAEIEYK</sequence>
<evidence type="ECO:0000313" key="2">
    <source>
        <dbReference type="Proteomes" id="UP000554482"/>
    </source>
</evidence>
<dbReference type="Proteomes" id="UP000554482">
    <property type="component" value="Unassembled WGS sequence"/>
</dbReference>
<keyword evidence="2" id="KW-1185">Reference proteome</keyword>
<dbReference type="OrthoDB" id="1932741at2759"/>
<accession>A0A7J6X007</accession>
<name>A0A7J6X007_THATH</name>
<dbReference type="EMBL" id="JABWDY010008215">
    <property type="protein sequence ID" value="KAF5202357.1"/>
    <property type="molecule type" value="Genomic_DNA"/>
</dbReference>